<organism evidence="2 3">
    <name type="scientific">Rhizopus oryzae</name>
    <name type="common">Mucormycosis agent</name>
    <name type="synonym">Rhizopus arrhizus var. delemar</name>
    <dbReference type="NCBI Taxonomy" id="64495"/>
    <lineage>
        <taxon>Eukaryota</taxon>
        <taxon>Fungi</taxon>
        <taxon>Fungi incertae sedis</taxon>
        <taxon>Mucoromycota</taxon>
        <taxon>Mucoromycotina</taxon>
        <taxon>Mucoromycetes</taxon>
        <taxon>Mucorales</taxon>
        <taxon>Mucorineae</taxon>
        <taxon>Rhizopodaceae</taxon>
        <taxon>Rhizopus</taxon>
    </lineage>
</organism>
<dbReference type="AlphaFoldDB" id="A0A9P6X0R2"/>
<evidence type="ECO:0000313" key="2">
    <source>
        <dbReference type="EMBL" id="KAG1302828.1"/>
    </source>
</evidence>
<accession>A0A9P6X0R2</accession>
<protein>
    <submittedName>
        <fullName evidence="2">Uncharacterized protein</fullName>
    </submittedName>
</protein>
<evidence type="ECO:0000256" key="1">
    <source>
        <dbReference type="SAM" id="MobiDB-lite"/>
    </source>
</evidence>
<name>A0A9P6X0R2_RHIOR</name>
<dbReference type="OrthoDB" id="2382382at2759"/>
<feature type="compositionally biased region" description="Low complexity" evidence="1">
    <location>
        <begin position="38"/>
        <end position="50"/>
    </location>
</feature>
<gene>
    <name evidence="2" type="ORF">G6F64_010599</name>
</gene>
<proteinExistence type="predicted"/>
<evidence type="ECO:0000313" key="3">
    <source>
        <dbReference type="Proteomes" id="UP000716291"/>
    </source>
</evidence>
<feature type="region of interest" description="Disordered" evidence="1">
    <location>
        <begin position="38"/>
        <end position="89"/>
    </location>
</feature>
<sequence>MLDYTRSSSTCPSTKSQHSIWCKIGKKLFHHKSKSACSSTVSSTRSSGFSHQANDNYSSSTLSSARSSDLDSQSTQRRQRKQLVHHEEPSQLIIPPFSPTYLKSNEFPYSNFYVKLPDGRWMVRYRDGNRDILRTDFVEGYLI</sequence>
<comment type="caution">
    <text evidence="2">The sequence shown here is derived from an EMBL/GenBank/DDBJ whole genome shotgun (WGS) entry which is preliminary data.</text>
</comment>
<reference evidence="2" key="1">
    <citation type="journal article" date="2020" name="Microb. Genom.">
        <title>Genetic diversity of clinical and environmental Mucorales isolates obtained from an investigation of mucormycosis cases among solid organ transplant recipients.</title>
        <authorList>
            <person name="Nguyen M.H."/>
            <person name="Kaul D."/>
            <person name="Muto C."/>
            <person name="Cheng S.J."/>
            <person name="Richter R.A."/>
            <person name="Bruno V.M."/>
            <person name="Liu G."/>
            <person name="Beyhan S."/>
            <person name="Sundermann A.J."/>
            <person name="Mounaud S."/>
            <person name="Pasculle A.W."/>
            <person name="Nierman W.C."/>
            <person name="Driscoll E."/>
            <person name="Cumbie R."/>
            <person name="Clancy C.J."/>
            <person name="Dupont C.L."/>
        </authorList>
    </citation>
    <scope>NUCLEOTIDE SEQUENCE</scope>
    <source>
        <strain evidence="2">GL11</strain>
    </source>
</reference>
<keyword evidence="3" id="KW-1185">Reference proteome</keyword>
<dbReference type="Proteomes" id="UP000716291">
    <property type="component" value="Unassembled WGS sequence"/>
</dbReference>
<feature type="compositionally biased region" description="Low complexity" evidence="1">
    <location>
        <begin position="58"/>
        <end position="75"/>
    </location>
</feature>
<dbReference type="EMBL" id="JAANQT010002243">
    <property type="protein sequence ID" value="KAG1302828.1"/>
    <property type="molecule type" value="Genomic_DNA"/>
</dbReference>